<sequence>MKTAVITGTSRRLGAYLAEKLSAEGYQVFGLTRQLNPAQQYLTQIVVDYQSADSVMSAIRQLQQNGSIDLLIHNASLFEKDELHAHDSIDFYQALFAVHMQLPALLNQHLAAQIATTQGSGLIVHITDIYSENPNPAFSLYCSTKAGLENLMKSAAKAYAPQIRVNSIQPGPIMFLPEHSNSEKQQVMQQTLIAEEAGFEPIYQGVRFLIDNKFVTGLSLKIDGGRSLGK</sequence>
<dbReference type="SUPFAM" id="SSF51735">
    <property type="entry name" value="NAD(P)-binding Rossmann-fold domains"/>
    <property type="match status" value="1"/>
</dbReference>
<dbReference type="Gene3D" id="3.40.50.720">
    <property type="entry name" value="NAD(P)-binding Rossmann-like Domain"/>
    <property type="match status" value="1"/>
</dbReference>
<evidence type="ECO:0000256" key="1">
    <source>
        <dbReference type="ARBA" id="ARBA00006484"/>
    </source>
</evidence>
<dbReference type="RefSeq" id="WP_310280615.1">
    <property type="nucleotide sequence ID" value="NZ_JAVDWR010000015.1"/>
</dbReference>
<evidence type="ECO:0000256" key="2">
    <source>
        <dbReference type="ARBA" id="ARBA00023002"/>
    </source>
</evidence>
<dbReference type="InterPro" id="IPR002347">
    <property type="entry name" value="SDR_fam"/>
</dbReference>
<keyword evidence="5" id="KW-1185">Reference proteome</keyword>
<keyword evidence="2 4" id="KW-0560">Oxidoreductase</keyword>
<evidence type="ECO:0000313" key="5">
    <source>
        <dbReference type="Proteomes" id="UP001257909"/>
    </source>
</evidence>
<dbReference type="GO" id="GO:0004146">
    <property type="term" value="F:dihydrofolate reductase activity"/>
    <property type="evidence" value="ECO:0007669"/>
    <property type="project" value="UniProtKB-EC"/>
</dbReference>
<gene>
    <name evidence="4" type="ORF">J2W69_003355</name>
</gene>
<reference evidence="4 5" key="1">
    <citation type="submission" date="2023-07" db="EMBL/GenBank/DDBJ databases">
        <title>Sorghum-associated microbial communities from plants grown in Nebraska, USA.</title>
        <authorList>
            <person name="Schachtman D."/>
        </authorList>
    </citation>
    <scope>NUCLEOTIDE SEQUENCE [LARGE SCALE GENOMIC DNA]</scope>
    <source>
        <strain evidence="4 5">4138</strain>
    </source>
</reference>
<comment type="similarity">
    <text evidence="1 3">Belongs to the short-chain dehydrogenases/reductases (SDR) family.</text>
</comment>
<name>A0ABU1W345_9GAMM</name>
<dbReference type="PROSITE" id="PS00061">
    <property type="entry name" value="ADH_SHORT"/>
    <property type="match status" value="1"/>
</dbReference>
<dbReference type="InterPro" id="IPR020904">
    <property type="entry name" value="Sc_DH/Rdtase_CS"/>
</dbReference>
<evidence type="ECO:0000256" key="3">
    <source>
        <dbReference type="RuleBase" id="RU000363"/>
    </source>
</evidence>
<comment type="caution">
    <text evidence="4">The sequence shown here is derived from an EMBL/GenBank/DDBJ whole genome shotgun (WGS) entry which is preliminary data.</text>
</comment>
<organism evidence="4 5">
    <name type="scientific">Rheinheimera soli</name>
    <dbReference type="NCBI Taxonomy" id="443616"/>
    <lineage>
        <taxon>Bacteria</taxon>
        <taxon>Pseudomonadati</taxon>
        <taxon>Pseudomonadota</taxon>
        <taxon>Gammaproteobacteria</taxon>
        <taxon>Chromatiales</taxon>
        <taxon>Chromatiaceae</taxon>
        <taxon>Rheinheimera</taxon>
    </lineage>
</organism>
<evidence type="ECO:0000313" key="4">
    <source>
        <dbReference type="EMBL" id="MDR7122396.1"/>
    </source>
</evidence>
<dbReference type="PRINTS" id="PR00080">
    <property type="entry name" value="SDRFAMILY"/>
</dbReference>
<accession>A0ABU1W345</accession>
<dbReference type="InterPro" id="IPR036291">
    <property type="entry name" value="NAD(P)-bd_dom_sf"/>
</dbReference>
<protein>
    <submittedName>
        <fullName evidence="4">Dihydromonapterin reductase/dihydrofolate reductase</fullName>
        <ecNumber evidence="4">1.5.1.-</ecNumber>
        <ecNumber evidence="4">1.5.1.3</ecNumber>
    </submittedName>
</protein>
<dbReference type="EC" id="1.5.1.3" evidence="4"/>
<dbReference type="EMBL" id="JAVDWR010000015">
    <property type="protein sequence ID" value="MDR7122396.1"/>
    <property type="molecule type" value="Genomic_DNA"/>
</dbReference>
<dbReference type="EC" id="1.5.1.-" evidence="4"/>
<dbReference type="PANTHER" id="PTHR43639:SF1">
    <property type="entry name" value="SHORT-CHAIN DEHYDROGENASE_REDUCTASE FAMILY PROTEIN"/>
    <property type="match status" value="1"/>
</dbReference>
<dbReference type="Pfam" id="PF00106">
    <property type="entry name" value="adh_short"/>
    <property type="match status" value="1"/>
</dbReference>
<dbReference type="Proteomes" id="UP001257909">
    <property type="component" value="Unassembled WGS sequence"/>
</dbReference>
<proteinExistence type="inferred from homology"/>
<dbReference type="PRINTS" id="PR00081">
    <property type="entry name" value="GDHRDH"/>
</dbReference>
<dbReference type="PANTHER" id="PTHR43639">
    <property type="entry name" value="OXIDOREDUCTASE, SHORT-CHAIN DEHYDROGENASE/REDUCTASE FAMILY (AFU_ORTHOLOGUE AFUA_5G02870)"/>
    <property type="match status" value="1"/>
</dbReference>